<evidence type="ECO:0000256" key="1">
    <source>
        <dbReference type="SAM" id="MobiDB-lite"/>
    </source>
</evidence>
<gene>
    <name evidence="2" type="ORF">AVDCRST_MAG09-1422</name>
</gene>
<dbReference type="SUPFAM" id="SSF46785">
    <property type="entry name" value="Winged helix' DNA-binding domain"/>
    <property type="match status" value="1"/>
</dbReference>
<dbReference type="Pfam" id="PF11994">
    <property type="entry name" value="DUF3489"/>
    <property type="match status" value="1"/>
</dbReference>
<dbReference type="AlphaFoldDB" id="A0A6J4T2I1"/>
<dbReference type="RefSeq" id="WP_294173427.1">
    <property type="nucleotide sequence ID" value="NZ_CADCVZ010000034.1"/>
</dbReference>
<dbReference type="InterPro" id="IPR036390">
    <property type="entry name" value="WH_DNA-bd_sf"/>
</dbReference>
<protein>
    <recommendedName>
        <fullName evidence="3">DUF3489 domain-containing protein</fullName>
    </recommendedName>
</protein>
<accession>A0A6J4T2I1</accession>
<reference evidence="2" key="1">
    <citation type="submission" date="2020-02" db="EMBL/GenBank/DDBJ databases">
        <authorList>
            <person name="Meier V. D."/>
        </authorList>
    </citation>
    <scope>NUCLEOTIDE SEQUENCE</scope>
    <source>
        <strain evidence="2">AVDCRST_MAG09</strain>
    </source>
</reference>
<feature type="compositionally biased region" description="Polar residues" evidence="1">
    <location>
        <begin position="1"/>
        <end position="13"/>
    </location>
</feature>
<proteinExistence type="predicted"/>
<name>A0A6J4T2I1_9SPHN</name>
<dbReference type="EMBL" id="CADCVZ010000034">
    <property type="protein sequence ID" value="CAA9511940.1"/>
    <property type="molecule type" value="Genomic_DNA"/>
</dbReference>
<feature type="region of interest" description="Disordered" evidence="1">
    <location>
        <begin position="1"/>
        <end position="38"/>
    </location>
</feature>
<organism evidence="2">
    <name type="scientific">uncultured Sphingomonas sp</name>
    <dbReference type="NCBI Taxonomy" id="158754"/>
    <lineage>
        <taxon>Bacteria</taxon>
        <taxon>Pseudomonadati</taxon>
        <taxon>Pseudomonadota</taxon>
        <taxon>Alphaproteobacteria</taxon>
        <taxon>Sphingomonadales</taxon>
        <taxon>Sphingomonadaceae</taxon>
        <taxon>Sphingomonas</taxon>
        <taxon>environmental samples</taxon>
    </lineage>
</organism>
<feature type="compositionally biased region" description="Low complexity" evidence="1">
    <location>
        <begin position="94"/>
        <end position="105"/>
    </location>
</feature>
<dbReference type="InterPro" id="IPR021880">
    <property type="entry name" value="DUF3489"/>
</dbReference>
<feature type="region of interest" description="Disordered" evidence="1">
    <location>
        <begin position="75"/>
        <end position="105"/>
    </location>
</feature>
<sequence length="105" mass="10934">MTDLNNSTDSANQPAPPARVMSAGDPPAPAPATSKSDSVAKLLRRAKGATIAEMQEATTWQPHSVRAFLSGLRKKGSVLSKEQRKSGETTYRLASKSAPAAAADA</sequence>
<evidence type="ECO:0008006" key="3">
    <source>
        <dbReference type="Google" id="ProtNLM"/>
    </source>
</evidence>
<evidence type="ECO:0000313" key="2">
    <source>
        <dbReference type="EMBL" id="CAA9511940.1"/>
    </source>
</evidence>